<comment type="function">
    <text evidence="9">Catalyzes the condensation reaction of fatty acid synthesis by the addition to an acyl acceptor of two carbons from malonyl-ACP. Catalyzes the first condensation reaction which initiates fatty acid synthesis and may therefore play a role in governing the total rate of fatty acid production. Possesses both acetoacetyl-ACP synthase and acetyl transacylase activities. Its substrate specificity determines the biosynthesis of branched-chain and/or straight-chain of fatty acids.</text>
</comment>
<organism evidence="12 13">
    <name type="scientific">Siminovitchia thermophila</name>
    <dbReference type="NCBI Taxonomy" id="1245522"/>
    <lineage>
        <taxon>Bacteria</taxon>
        <taxon>Bacillati</taxon>
        <taxon>Bacillota</taxon>
        <taxon>Bacilli</taxon>
        <taxon>Bacillales</taxon>
        <taxon>Bacillaceae</taxon>
        <taxon>Siminovitchia</taxon>
    </lineage>
</organism>
<feature type="region of interest" description="ACP-binding" evidence="9">
    <location>
        <begin position="255"/>
        <end position="259"/>
    </location>
</feature>
<feature type="active site" evidence="9">
    <location>
        <position position="284"/>
    </location>
</feature>
<keyword evidence="7 9" id="KW-0275">Fatty acid biosynthesis</keyword>
<dbReference type="SUPFAM" id="SSF53901">
    <property type="entry name" value="Thiolase-like"/>
    <property type="match status" value="1"/>
</dbReference>
<feature type="active site" evidence="9">
    <location>
        <position position="117"/>
    </location>
</feature>
<dbReference type="InterPro" id="IPR004655">
    <property type="entry name" value="FabH"/>
</dbReference>
<keyword evidence="6 9" id="KW-0443">Lipid metabolism</keyword>
<dbReference type="InterPro" id="IPR016039">
    <property type="entry name" value="Thiolase-like"/>
</dbReference>
<keyword evidence="3 9" id="KW-0444">Lipid biosynthesis</keyword>
<dbReference type="HAMAP" id="MF_01815">
    <property type="entry name" value="FabH"/>
    <property type="match status" value="1"/>
</dbReference>
<evidence type="ECO:0000256" key="7">
    <source>
        <dbReference type="ARBA" id="ARBA00023160"/>
    </source>
</evidence>
<keyword evidence="2 9" id="KW-0963">Cytoplasm</keyword>
<evidence type="ECO:0000259" key="11">
    <source>
        <dbReference type="Pfam" id="PF08545"/>
    </source>
</evidence>
<keyword evidence="4 9" id="KW-0808">Transferase</keyword>
<comment type="caution">
    <text evidence="12">The sequence shown here is derived from an EMBL/GenBank/DDBJ whole genome shotgun (WGS) entry which is preliminary data.</text>
</comment>
<evidence type="ECO:0000256" key="3">
    <source>
        <dbReference type="ARBA" id="ARBA00022516"/>
    </source>
</evidence>
<dbReference type="Gene3D" id="3.40.47.10">
    <property type="match status" value="1"/>
</dbReference>
<comment type="subunit">
    <text evidence="9">Homodimer.</text>
</comment>
<evidence type="ECO:0000256" key="2">
    <source>
        <dbReference type="ARBA" id="ARBA00022490"/>
    </source>
</evidence>
<dbReference type="GO" id="GO:0033818">
    <property type="term" value="F:beta-ketoacyl-acyl-carrier-protein synthase III activity"/>
    <property type="evidence" value="ECO:0007669"/>
    <property type="project" value="UniProtKB-EC"/>
</dbReference>
<keyword evidence="13" id="KW-1185">Reference proteome</keyword>
<evidence type="ECO:0000256" key="5">
    <source>
        <dbReference type="ARBA" id="ARBA00022832"/>
    </source>
</evidence>
<comment type="pathway">
    <text evidence="9">Lipid metabolism; fatty acid biosynthesis.</text>
</comment>
<feature type="active site" evidence="9">
    <location>
        <position position="254"/>
    </location>
</feature>
<keyword evidence="5 9" id="KW-0276">Fatty acid metabolism</keyword>
<comment type="catalytic activity">
    <reaction evidence="9">
        <text>malonyl-[ACP] + acetyl-CoA + H(+) = 3-oxobutanoyl-[ACP] + CO2 + CoA</text>
        <dbReference type="Rhea" id="RHEA:12080"/>
        <dbReference type="Rhea" id="RHEA-COMP:9623"/>
        <dbReference type="Rhea" id="RHEA-COMP:9625"/>
        <dbReference type="ChEBI" id="CHEBI:15378"/>
        <dbReference type="ChEBI" id="CHEBI:16526"/>
        <dbReference type="ChEBI" id="CHEBI:57287"/>
        <dbReference type="ChEBI" id="CHEBI:57288"/>
        <dbReference type="ChEBI" id="CHEBI:78449"/>
        <dbReference type="ChEBI" id="CHEBI:78450"/>
        <dbReference type="EC" id="2.3.1.180"/>
    </reaction>
</comment>
<evidence type="ECO:0000256" key="9">
    <source>
        <dbReference type="HAMAP-Rule" id="MF_01815"/>
    </source>
</evidence>
<dbReference type="Pfam" id="PF08541">
    <property type="entry name" value="ACP_syn_III_C"/>
    <property type="match status" value="1"/>
</dbReference>
<dbReference type="InterPro" id="IPR013747">
    <property type="entry name" value="ACP_syn_III_C"/>
</dbReference>
<gene>
    <name evidence="9" type="primary">fabH</name>
    <name evidence="12" type="ORF">JOC94_003278</name>
</gene>
<comment type="domain">
    <text evidence="9">The last Arg residue of the ACP-binding site is essential for the weak association between ACP/AcpP and FabH.</text>
</comment>
<sequence length="341" mass="37310">MNNIPSKARITALGTYVPEKILTNDDLEQMVDTSDEWIVQRTGMKERRIANENEFTSTLAFKAIEHLIQQYNKDLSDVDCILVSTTTPDFTFPSVASQIQEHFRIQQAGAMDLNAACAGFTYGLHVANGLITSGLHRKVLFVASETLSKITDYTDRTTCVLFGDGAAAVLVEKDEELPSFIASHMGTHGAGGIHLYRTNLSKQMHGNGLSKIGKIVQNGREIYKWASRTLPSGINELLKQAGMQMDDIDWFVPHSANLRMVESICERSGLSLDQTLTSVEYMGNTSSVSIPLALQIGINEGKLKTGDTLLVYGFGGGLTHAGLIMKWGADHVGHPKSEGYN</sequence>
<comment type="similarity">
    <text evidence="1 9">Belongs to the thiolase-like superfamily. FabH family.</text>
</comment>
<reference evidence="12 13" key="1">
    <citation type="submission" date="2021-01" db="EMBL/GenBank/DDBJ databases">
        <title>Genomic Encyclopedia of Type Strains, Phase IV (KMG-IV): sequencing the most valuable type-strain genomes for metagenomic binning, comparative biology and taxonomic classification.</title>
        <authorList>
            <person name="Goeker M."/>
        </authorList>
    </citation>
    <scope>NUCLEOTIDE SEQUENCE [LARGE SCALE GENOMIC DNA]</scope>
    <source>
        <strain evidence="12 13">DSM 105453</strain>
    </source>
</reference>
<feature type="domain" description="Beta-ketoacyl-[acyl-carrier-protein] synthase III N-terminal" evidence="11">
    <location>
        <begin position="111"/>
        <end position="189"/>
    </location>
</feature>
<dbReference type="InterPro" id="IPR013751">
    <property type="entry name" value="ACP_syn_III_N"/>
</dbReference>
<dbReference type="Proteomes" id="UP000823485">
    <property type="component" value="Unassembled WGS sequence"/>
</dbReference>
<keyword evidence="8 9" id="KW-0012">Acyltransferase</keyword>
<comment type="subcellular location">
    <subcellularLocation>
        <location evidence="9">Cytoplasm</location>
    </subcellularLocation>
</comment>
<evidence type="ECO:0000313" key="13">
    <source>
        <dbReference type="Proteomes" id="UP000823485"/>
    </source>
</evidence>
<dbReference type="CDD" id="cd00830">
    <property type="entry name" value="KAS_III"/>
    <property type="match status" value="1"/>
</dbReference>
<feature type="domain" description="Beta-ketoacyl-[acyl-carrier-protein] synthase III C-terminal" evidence="10">
    <location>
        <begin position="238"/>
        <end position="327"/>
    </location>
</feature>
<evidence type="ECO:0000313" key="12">
    <source>
        <dbReference type="EMBL" id="MBM7716258.1"/>
    </source>
</evidence>
<name>A0ABS2R9C9_9BACI</name>
<evidence type="ECO:0000259" key="10">
    <source>
        <dbReference type="Pfam" id="PF08541"/>
    </source>
</evidence>
<evidence type="ECO:0000256" key="1">
    <source>
        <dbReference type="ARBA" id="ARBA00008642"/>
    </source>
</evidence>
<accession>A0ABS2R9C9</accession>
<dbReference type="EMBL" id="JAFBFH010000024">
    <property type="protein sequence ID" value="MBM7716258.1"/>
    <property type="molecule type" value="Genomic_DNA"/>
</dbReference>
<evidence type="ECO:0000256" key="6">
    <source>
        <dbReference type="ARBA" id="ARBA00023098"/>
    </source>
</evidence>
<dbReference type="EC" id="2.3.1.180" evidence="9"/>
<proteinExistence type="inferred from homology"/>
<protein>
    <recommendedName>
        <fullName evidence="9">Beta-ketoacyl-[acyl-carrier-protein] synthase III</fullName>
        <shortName evidence="9">Beta-ketoacyl-ACP synthase III</shortName>
        <shortName evidence="9">KAS III</shortName>
        <ecNumber evidence="9">2.3.1.180</ecNumber>
    </recommendedName>
    <alternativeName>
        <fullName evidence="9">3-oxoacyl-[acyl-carrier-protein] synthase 3</fullName>
    </alternativeName>
    <alternativeName>
        <fullName evidence="9">3-oxoacyl-[acyl-carrier-protein] synthase III</fullName>
    </alternativeName>
</protein>
<dbReference type="NCBIfam" id="NF006829">
    <property type="entry name" value="PRK09352.1"/>
    <property type="match status" value="1"/>
</dbReference>
<dbReference type="Pfam" id="PF08545">
    <property type="entry name" value="ACP_syn_III"/>
    <property type="match status" value="1"/>
</dbReference>
<keyword evidence="9" id="KW-0511">Multifunctional enzyme</keyword>
<evidence type="ECO:0000256" key="8">
    <source>
        <dbReference type="ARBA" id="ARBA00023315"/>
    </source>
</evidence>
<dbReference type="PANTHER" id="PTHR34069">
    <property type="entry name" value="3-OXOACYL-[ACYL-CARRIER-PROTEIN] SYNTHASE 3"/>
    <property type="match status" value="1"/>
</dbReference>
<evidence type="ECO:0000256" key="4">
    <source>
        <dbReference type="ARBA" id="ARBA00022679"/>
    </source>
</evidence>
<dbReference type="PANTHER" id="PTHR34069:SF2">
    <property type="entry name" value="BETA-KETOACYL-[ACYL-CARRIER-PROTEIN] SYNTHASE III"/>
    <property type="match status" value="1"/>
</dbReference>
<dbReference type="NCBIfam" id="TIGR00747">
    <property type="entry name" value="fabH"/>
    <property type="match status" value="1"/>
</dbReference>